<organism evidence="4 5">
    <name type="scientific">Roseospira visakhapatnamensis</name>
    <dbReference type="NCBI Taxonomy" id="390880"/>
    <lineage>
        <taxon>Bacteria</taxon>
        <taxon>Pseudomonadati</taxon>
        <taxon>Pseudomonadota</taxon>
        <taxon>Alphaproteobacteria</taxon>
        <taxon>Rhodospirillales</taxon>
        <taxon>Rhodospirillaceae</taxon>
        <taxon>Roseospira</taxon>
    </lineage>
</organism>
<evidence type="ECO:0000259" key="2">
    <source>
        <dbReference type="Pfam" id="PF10119"/>
    </source>
</evidence>
<evidence type="ECO:0000313" key="5">
    <source>
        <dbReference type="Proteomes" id="UP000554286"/>
    </source>
</evidence>
<keyword evidence="4" id="KW-0489">Methyltransferase</keyword>
<comment type="caution">
    <text evidence="4">The sequence shown here is derived from an EMBL/GenBank/DDBJ whole genome shotgun (WGS) entry which is preliminary data.</text>
</comment>
<dbReference type="RefSeq" id="WP_184042747.1">
    <property type="nucleotide sequence ID" value="NZ_JACIGK010000004.1"/>
</dbReference>
<dbReference type="Pfam" id="PF13649">
    <property type="entry name" value="Methyltransf_25"/>
    <property type="match status" value="1"/>
</dbReference>
<dbReference type="CDD" id="cd02440">
    <property type="entry name" value="AdoMet_MTases"/>
    <property type="match status" value="1"/>
</dbReference>
<dbReference type="Proteomes" id="UP000554286">
    <property type="component" value="Unassembled WGS sequence"/>
</dbReference>
<sequence length="541" mass="57707">MPVSPDPDARPAGADAAGGASAPGGEAGGYLRDAGYLYEFFPDHGPAWLNTVAALNGFAPRPLDDGFTWCDLGCGHGVSALALAAAFPRGRFHGVDLNPAHVAFAEALARDAGLKNVRFRAGDAAALSEPLPPLDFAVVHGVISWIDDTTRARLLDGVMAALKPNGLMMISYDALPGWAAHRMMRDMMVNVTRDVTGDSLARAEAAVVWLRRLRAGGATFFRDHPALGRAVDEMRDDRLTYVAHEYFNAVLRPFAFNEVRTMLEARGGQFVGRAELFLNIIDLCAPEALHTELAESRSRAEFEARRDFLRNETLRRDVYVKGAPLTDAAAWDAAQDGLRFGAIEPVSVLDRDVPFGGVRVRFDGPPFDDAMAHWNRAPGQPLPDAAHGGDPALGREITRMLAAARLVEPMAPRPDWTPSPPPDPASLADAPLAMPLAFNRVACRRLGMVAPRVPLAAPAAGAVVDLSAARAWVLLGLCTAGRAAAPSWTLEALDAAGQGPRKDGRALTGDEAHALLTAELDALFADGWVSRLVQLGVLTLA</sequence>
<evidence type="ECO:0000256" key="1">
    <source>
        <dbReference type="SAM" id="MobiDB-lite"/>
    </source>
</evidence>
<dbReference type="InterPro" id="IPR018773">
    <property type="entry name" value="MeTrfase_reg_dom_prd"/>
</dbReference>
<feature type="region of interest" description="Disordered" evidence="1">
    <location>
        <begin position="1"/>
        <end position="21"/>
    </location>
</feature>
<feature type="domain" description="Methyltransferase regulatory" evidence="2">
    <location>
        <begin position="240"/>
        <end position="321"/>
    </location>
</feature>
<keyword evidence="5" id="KW-1185">Reference proteome</keyword>
<dbReference type="PANTHER" id="PTHR45128:SF1">
    <property type="entry name" value="S-ADENOSYLMETHIONINE-DEPENDENT METHYLTRANSFERASE RV2258C"/>
    <property type="match status" value="1"/>
</dbReference>
<protein>
    <submittedName>
        <fullName evidence="4">Precorrin-6B methylase 2</fullName>
    </submittedName>
</protein>
<feature type="compositionally biased region" description="Low complexity" evidence="1">
    <location>
        <begin position="10"/>
        <end position="20"/>
    </location>
</feature>
<dbReference type="Pfam" id="PF10119">
    <property type="entry name" value="MethyTransf_Reg"/>
    <property type="match status" value="1"/>
</dbReference>
<dbReference type="InterPro" id="IPR053173">
    <property type="entry name" value="SAM-binding_MTase"/>
</dbReference>
<gene>
    <name evidence="4" type="ORF">GGD89_000730</name>
</gene>
<feature type="domain" description="Methyltransferase" evidence="3">
    <location>
        <begin position="71"/>
        <end position="166"/>
    </location>
</feature>
<proteinExistence type="predicted"/>
<dbReference type="AlphaFoldDB" id="A0A7W6W8L0"/>
<keyword evidence="4" id="KW-0808">Transferase</keyword>
<dbReference type="GO" id="GO:0032259">
    <property type="term" value="P:methylation"/>
    <property type="evidence" value="ECO:0007669"/>
    <property type="project" value="UniProtKB-KW"/>
</dbReference>
<dbReference type="SUPFAM" id="SSF53335">
    <property type="entry name" value="S-adenosyl-L-methionine-dependent methyltransferases"/>
    <property type="match status" value="1"/>
</dbReference>
<dbReference type="GO" id="GO:0008168">
    <property type="term" value="F:methyltransferase activity"/>
    <property type="evidence" value="ECO:0007669"/>
    <property type="project" value="UniProtKB-KW"/>
</dbReference>
<dbReference type="EMBL" id="JACIGK010000004">
    <property type="protein sequence ID" value="MBB4265115.1"/>
    <property type="molecule type" value="Genomic_DNA"/>
</dbReference>
<name>A0A7W6W8L0_9PROT</name>
<evidence type="ECO:0000313" key="4">
    <source>
        <dbReference type="EMBL" id="MBB4265115.1"/>
    </source>
</evidence>
<dbReference type="Gene3D" id="3.40.50.150">
    <property type="entry name" value="Vaccinia Virus protein VP39"/>
    <property type="match status" value="1"/>
</dbReference>
<dbReference type="InterPro" id="IPR041698">
    <property type="entry name" value="Methyltransf_25"/>
</dbReference>
<accession>A0A7W6W8L0</accession>
<dbReference type="PANTHER" id="PTHR45128">
    <property type="entry name" value="METHYLTRANSFERASE TYPE 11"/>
    <property type="match status" value="1"/>
</dbReference>
<reference evidence="4 5" key="1">
    <citation type="submission" date="2020-08" db="EMBL/GenBank/DDBJ databases">
        <title>Genome sequencing of Purple Non-Sulfur Bacteria from various extreme environments.</title>
        <authorList>
            <person name="Mayer M."/>
        </authorList>
    </citation>
    <scope>NUCLEOTIDE SEQUENCE [LARGE SCALE GENOMIC DNA]</scope>
    <source>
        <strain evidence="4 5">JA131</strain>
    </source>
</reference>
<evidence type="ECO:0000259" key="3">
    <source>
        <dbReference type="Pfam" id="PF13649"/>
    </source>
</evidence>
<dbReference type="InterPro" id="IPR029063">
    <property type="entry name" value="SAM-dependent_MTases_sf"/>
</dbReference>